<dbReference type="GO" id="GO:0008237">
    <property type="term" value="F:metallopeptidase activity"/>
    <property type="evidence" value="ECO:0007669"/>
    <property type="project" value="InterPro"/>
</dbReference>
<dbReference type="AlphaFoldDB" id="A0A3R8PGX9"/>
<protein>
    <submittedName>
        <fullName evidence="2">Uncharacterized protein</fullName>
    </submittedName>
</protein>
<keyword evidence="1" id="KW-0732">Signal</keyword>
<comment type="caution">
    <text evidence="2">The sequence shown here is derived from an EMBL/GenBank/DDBJ whole genome shotgun (WGS) entry which is preliminary data.</text>
</comment>
<proteinExistence type="predicted"/>
<accession>A0A3R8PGX9</accession>
<dbReference type="RefSeq" id="WP_010268332.1">
    <property type="nucleotide sequence ID" value="NZ_CP066067.1"/>
</dbReference>
<sequence length="264" mass="27592">MAFTRSIVAAAAAALTTFAAVTTVATPAAVAADAQHTIDLLVVYPQSVVKARGSRGAADAAVRKSVEGMNKALSDSRIDGHVNLAGTEVIDIPQGSHNELLKWVSEDSHVASLRDSHKADLVSLVVPGVAGIGHQPRLPLGKNTSKQAFSVVGNDWLEPIPRKGEAGVFAHELGHNLGAAHDWATVPDPGSTPEAHGFASPDGRVDIMAYMNSPICGSKCHRIAMYSNPDVTVEGKPFGTRGGDHPSDIASVFARTIPEVAAYR</sequence>
<dbReference type="Proteomes" id="UP000278422">
    <property type="component" value="Unassembled WGS sequence"/>
</dbReference>
<reference evidence="2 3" key="1">
    <citation type="submission" date="2018-01" db="EMBL/GenBank/DDBJ databases">
        <title>Twenty Corynebacterium bovis Genomes.</title>
        <authorList>
            <person name="Gulvik C.A."/>
        </authorList>
    </citation>
    <scope>NUCLEOTIDE SEQUENCE [LARGE SCALE GENOMIC DNA]</scope>
    <source>
        <strain evidence="2 3">16-2004</strain>
    </source>
</reference>
<organism evidence="2 3">
    <name type="scientific">Corynebacterium bovis</name>
    <dbReference type="NCBI Taxonomy" id="36808"/>
    <lineage>
        <taxon>Bacteria</taxon>
        <taxon>Bacillati</taxon>
        <taxon>Actinomycetota</taxon>
        <taxon>Actinomycetes</taxon>
        <taxon>Mycobacteriales</taxon>
        <taxon>Corynebacteriaceae</taxon>
        <taxon>Corynebacterium</taxon>
    </lineage>
</organism>
<dbReference type="InterPro" id="IPR024079">
    <property type="entry name" value="MetalloPept_cat_dom_sf"/>
</dbReference>
<dbReference type="SUPFAM" id="SSF55486">
    <property type="entry name" value="Metalloproteases ('zincins'), catalytic domain"/>
    <property type="match status" value="1"/>
</dbReference>
<evidence type="ECO:0000313" key="3">
    <source>
        <dbReference type="Proteomes" id="UP000278422"/>
    </source>
</evidence>
<evidence type="ECO:0000313" key="2">
    <source>
        <dbReference type="EMBL" id="RRQ05730.1"/>
    </source>
</evidence>
<dbReference type="EMBL" id="PQNQ01000001">
    <property type="protein sequence ID" value="RRQ05730.1"/>
    <property type="molecule type" value="Genomic_DNA"/>
</dbReference>
<dbReference type="Pfam" id="PF13688">
    <property type="entry name" value="Reprolysin_5"/>
    <property type="match status" value="1"/>
</dbReference>
<gene>
    <name evidence="2" type="ORF">CXF42_01030</name>
</gene>
<dbReference type="OrthoDB" id="5116373at2"/>
<feature type="signal peptide" evidence="1">
    <location>
        <begin position="1"/>
        <end position="19"/>
    </location>
</feature>
<dbReference type="Gene3D" id="3.40.390.10">
    <property type="entry name" value="Collagenase (Catalytic Domain)"/>
    <property type="match status" value="1"/>
</dbReference>
<name>A0A3R8PGX9_9CORY</name>
<feature type="chain" id="PRO_5038837852" evidence="1">
    <location>
        <begin position="20"/>
        <end position="264"/>
    </location>
</feature>
<keyword evidence="3" id="KW-1185">Reference proteome</keyword>
<evidence type="ECO:0000256" key="1">
    <source>
        <dbReference type="SAM" id="SignalP"/>
    </source>
</evidence>
<dbReference type="GeneID" id="60809442"/>